<keyword evidence="4" id="KW-1185">Reference proteome</keyword>
<feature type="domain" description="Cyclic nucleotide-binding" evidence="2">
    <location>
        <begin position="82"/>
        <end position="202"/>
    </location>
</feature>
<dbReference type="GO" id="GO:0003700">
    <property type="term" value="F:DNA-binding transcription factor activity"/>
    <property type="evidence" value="ECO:0007669"/>
    <property type="project" value="TreeGrafter"/>
</dbReference>
<dbReference type="PRINTS" id="PR00103">
    <property type="entry name" value="CAMPKINASE"/>
</dbReference>
<dbReference type="GO" id="GO:0005829">
    <property type="term" value="C:cytosol"/>
    <property type="evidence" value="ECO:0007669"/>
    <property type="project" value="TreeGrafter"/>
</dbReference>
<gene>
    <name evidence="3" type="ORF">FE784_21470</name>
</gene>
<sequence length="290" mass="32647">MVYRRSGVRIGSGLFLFCGNDRLTGIAKRKQQERKMGLFRRMSCTDDDLESILNMEFLRDAAVQQLLTGRLSMIDLLQGTSLFSSLHSSQLQSIADKCSTRTFKAGTILFRENEIGTTFYLVVSGAIKIYTTNKHGEDKIMTILTNGDSFGELALLDGKPRSATAQAIEDTKVISLAAKPFQQLLKEHFDINLSVLKQLSARLRETNQQVQDLTYMDARQRVVKTLTKLANDYGSRTGTVVRIQIKLNYNELSQWAGVPKTLVFEVLHELQSKRILTVSGDTFLLDLKQL</sequence>
<dbReference type="Gene3D" id="2.60.120.10">
    <property type="entry name" value="Jelly Rolls"/>
    <property type="match status" value="1"/>
</dbReference>
<dbReference type="InterPro" id="IPR036388">
    <property type="entry name" value="WH-like_DNA-bd_sf"/>
</dbReference>
<dbReference type="Gene3D" id="1.10.10.10">
    <property type="entry name" value="Winged helix-like DNA-binding domain superfamily/Winged helix DNA-binding domain"/>
    <property type="match status" value="1"/>
</dbReference>
<dbReference type="PROSITE" id="PS50042">
    <property type="entry name" value="CNMP_BINDING_3"/>
    <property type="match status" value="1"/>
</dbReference>
<organism evidence="3 4">
    <name type="scientific">Paenibacillus hemerocallicola</name>
    <dbReference type="NCBI Taxonomy" id="1172614"/>
    <lineage>
        <taxon>Bacteria</taxon>
        <taxon>Bacillati</taxon>
        <taxon>Bacillota</taxon>
        <taxon>Bacilli</taxon>
        <taxon>Bacillales</taxon>
        <taxon>Paenibacillaceae</taxon>
        <taxon>Paenibacillus</taxon>
    </lineage>
</organism>
<dbReference type="InterPro" id="IPR036390">
    <property type="entry name" value="WH_DNA-bd_sf"/>
</dbReference>
<reference evidence="3 4" key="1">
    <citation type="submission" date="2019-05" db="EMBL/GenBank/DDBJ databases">
        <title>We sequenced the genome of Paenibacillus hemerocallicola KCTC 33185 for further insight into its adaptation and study the phylogeny of Paenibacillus.</title>
        <authorList>
            <person name="Narsing Rao M.P."/>
        </authorList>
    </citation>
    <scope>NUCLEOTIDE SEQUENCE [LARGE SCALE GENOMIC DNA]</scope>
    <source>
        <strain evidence="3 4">KCTC 33185</strain>
    </source>
</reference>
<comment type="caution">
    <text evidence="3">The sequence shown here is derived from an EMBL/GenBank/DDBJ whole genome shotgun (WGS) entry which is preliminary data.</text>
</comment>
<evidence type="ECO:0000313" key="4">
    <source>
        <dbReference type="Proteomes" id="UP000307943"/>
    </source>
</evidence>
<protein>
    <submittedName>
        <fullName evidence="3">Crp/Fnr family transcriptional regulator</fullName>
    </submittedName>
</protein>
<dbReference type="SUPFAM" id="SSF51206">
    <property type="entry name" value="cAMP-binding domain-like"/>
    <property type="match status" value="1"/>
</dbReference>
<dbReference type="EMBL" id="VDCQ01000032">
    <property type="protein sequence ID" value="TNJ64189.1"/>
    <property type="molecule type" value="Genomic_DNA"/>
</dbReference>
<evidence type="ECO:0000256" key="1">
    <source>
        <dbReference type="ARBA" id="ARBA00023159"/>
    </source>
</evidence>
<dbReference type="InterPro" id="IPR018488">
    <property type="entry name" value="cNMP-bd_CS"/>
</dbReference>
<dbReference type="PANTHER" id="PTHR24567:SF74">
    <property type="entry name" value="HTH-TYPE TRANSCRIPTIONAL REGULATOR ARCR"/>
    <property type="match status" value="1"/>
</dbReference>
<dbReference type="PROSITE" id="PS00889">
    <property type="entry name" value="CNMP_BINDING_2"/>
    <property type="match status" value="1"/>
</dbReference>
<dbReference type="InterPro" id="IPR018490">
    <property type="entry name" value="cNMP-bd_dom_sf"/>
</dbReference>
<dbReference type="OrthoDB" id="9810708at2"/>
<dbReference type="InterPro" id="IPR000595">
    <property type="entry name" value="cNMP-bd_dom"/>
</dbReference>
<accession>A0A5C4T7C3</accession>
<dbReference type="SUPFAM" id="SSF46785">
    <property type="entry name" value="Winged helix' DNA-binding domain"/>
    <property type="match status" value="1"/>
</dbReference>
<dbReference type="CDD" id="cd00038">
    <property type="entry name" value="CAP_ED"/>
    <property type="match status" value="1"/>
</dbReference>
<dbReference type="SMART" id="SM00100">
    <property type="entry name" value="cNMP"/>
    <property type="match status" value="1"/>
</dbReference>
<dbReference type="InterPro" id="IPR014710">
    <property type="entry name" value="RmlC-like_jellyroll"/>
</dbReference>
<dbReference type="Pfam" id="PF00027">
    <property type="entry name" value="cNMP_binding"/>
    <property type="match status" value="1"/>
</dbReference>
<dbReference type="PANTHER" id="PTHR24567">
    <property type="entry name" value="CRP FAMILY TRANSCRIPTIONAL REGULATORY PROTEIN"/>
    <property type="match status" value="1"/>
</dbReference>
<name>A0A5C4T7C3_9BACL</name>
<dbReference type="Proteomes" id="UP000307943">
    <property type="component" value="Unassembled WGS sequence"/>
</dbReference>
<dbReference type="InterPro" id="IPR050397">
    <property type="entry name" value="Env_Response_Regulators"/>
</dbReference>
<keyword evidence="1" id="KW-0010">Activator</keyword>
<dbReference type="AlphaFoldDB" id="A0A5C4T7C3"/>
<evidence type="ECO:0000259" key="2">
    <source>
        <dbReference type="PROSITE" id="PS50042"/>
    </source>
</evidence>
<proteinExistence type="predicted"/>
<evidence type="ECO:0000313" key="3">
    <source>
        <dbReference type="EMBL" id="TNJ64189.1"/>
    </source>
</evidence>